<name>A0A834Y4N1_APHGI</name>
<gene>
    <name evidence="3" type="ORF">HCN44_010909</name>
</gene>
<feature type="signal peptide" evidence="2">
    <location>
        <begin position="1"/>
        <end position="27"/>
    </location>
</feature>
<accession>A0A834Y4N1</accession>
<reference evidence="3 4" key="1">
    <citation type="submission" date="2020-08" db="EMBL/GenBank/DDBJ databases">
        <title>Aphidius gifuensis genome sequencing and assembly.</title>
        <authorList>
            <person name="Du Z."/>
        </authorList>
    </citation>
    <scope>NUCLEOTIDE SEQUENCE [LARGE SCALE GENOMIC DNA]</scope>
    <source>
        <strain evidence="3">YNYX2018</strain>
        <tissue evidence="3">Adults</tissue>
    </source>
</reference>
<dbReference type="Proteomes" id="UP000639338">
    <property type="component" value="Unassembled WGS sequence"/>
</dbReference>
<dbReference type="AlphaFoldDB" id="A0A834Y4N1"/>
<dbReference type="EMBL" id="JACMRX010000001">
    <property type="protein sequence ID" value="KAF7998501.1"/>
    <property type="molecule type" value="Genomic_DNA"/>
</dbReference>
<evidence type="ECO:0000256" key="1">
    <source>
        <dbReference type="SAM" id="MobiDB-lite"/>
    </source>
</evidence>
<feature type="compositionally biased region" description="Basic and acidic residues" evidence="1">
    <location>
        <begin position="619"/>
        <end position="650"/>
    </location>
</feature>
<feature type="chain" id="PRO_5032419091" description="Odorant-binding protein" evidence="2">
    <location>
        <begin position="28"/>
        <end position="663"/>
    </location>
</feature>
<organism evidence="3 4">
    <name type="scientific">Aphidius gifuensis</name>
    <name type="common">Parasitoid wasp</name>
    <dbReference type="NCBI Taxonomy" id="684658"/>
    <lineage>
        <taxon>Eukaryota</taxon>
        <taxon>Metazoa</taxon>
        <taxon>Ecdysozoa</taxon>
        <taxon>Arthropoda</taxon>
        <taxon>Hexapoda</taxon>
        <taxon>Insecta</taxon>
        <taxon>Pterygota</taxon>
        <taxon>Neoptera</taxon>
        <taxon>Endopterygota</taxon>
        <taxon>Hymenoptera</taxon>
        <taxon>Apocrita</taxon>
        <taxon>Ichneumonoidea</taxon>
        <taxon>Braconidae</taxon>
        <taxon>Aphidiinae</taxon>
        <taxon>Aphidius</taxon>
    </lineage>
</organism>
<evidence type="ECO:0000313" key="3">
    <source>
        <dbReference type="EMBL" id="KAF7998501.1"/>
    </source>
</evidence>
<comment type="caution">
    <text evidence="3">The sequence shown here is derived from an EMBL/GenBank/DDBJ whole genome shotgun (WGS) entry which is preliminary data.</text>
</comment>
<feature type="region of interest" description="Disordered" evidence="1">
    <location>
        <begin position="606"/>
        <end position="650"/>
    </location>
</feature>
<sequence length="663" mass="75668">MRQPFTVTMRKIFIVIVFNKFWITAHSVPTQVETKEALKKVGDFLKDETGSKWLANLAFSGALTTSGLIEKIINSTNIDRNVIEAAETIKLSLKEYEKTNVIDDLFNLEDEGWKELIKNVEEHDDIICLYRKHSNVSDQRSEDWQSFLKSVSSGYTVHLALDMGKKYVLCMKKIPESNSTVSSIVTSSNNSSTTVVEVLPVNARKSLTELSSQVTSTEKTIVSSEKATVSTVASFVNPAIGKNSSYKSKECDSSEASCSDKSQSSFEMSNEIVNAGRRKTITKKLEQNDNSEVKDIQVQKPPYCNRPIIYILANYASSYRDLGCSCISDCNQMTPFSVPINPQTIVLPNYRNKFTNNIRMNDQLKIKPEMISSTFKLPITTSNCQKNNCFENKIKKRLDIFKHPLIRPSAIYPILRQKEFLSQPITRKLSFHRPPVKQYNVEKKKRNNVRSMNQNSIWNKIVPENIREAPSINSHGFYRQNNLPKYQNLFRKAPIILPKTFGTNFLKMPLQPITKKNKKTYNELDESEDSASFSSEENLSRMEVREKCMSCPDPCDRPLNLKVIVDSPYKDGPPINMKFFTDPDQKVKVSQDYRISKNNNLSRIAGRRSVGAVGKSNKISREQETNDNKLGEKKEKTDGKPDEQKILENHYEDFKDAVNSFYD</sequence>
<evidence type="ECO:0000256" key="2">
    <source>
        <dbReference type="SAM" id="SignalP"/>
    </source>
</evidence>
<evidence type="ECO:0000313" key="4">
    <source>
        <dbReference type="Proteomes" id="UP000639338"/>
    </source>
</evidence>
<proteinExistence type="predicted"/>
<keyword evidence="4" id="KW-1185">Reference proteome</keyword>
<evidence type="ECO:0008006" key="5">
    <source>
        <dbReference type="Google" id="ProtNLM"/>
    </source>
</evidence>
<dbReference type="OrthoDB" id="7701663at2759"/>
<keyword evidence="2" id="KW-0732">Signal</keyword>
<protein>
    <recommendedName>
        <fullName evidence="5">Odorant-binding protein</fullName>
    </recommendedName>
</protein>